<accession>A0A4Y2RBV6</accession>
<name>A0A4Y2RBV6_ARAVE</name>
<evidence type="ECO:0000313" key="2">
    <source>
        <dbReference type="EMBL" id="GBN73242.1"/>
    </source>
</evidence>
<protein>
    <submittedName>
        <fullName evidence="2">Uncharacterized protein</fullName>
    </submittedName>
</protein>
<evidence type="ECO:0000256" key="1">
    <source>
        <dbReference type="SAM" id="MobiDB-lite"/>
    </source>
</evidence>
<feature type="region of interest" description="Disordered" evidence="1">
    <location>
        <begin position="1"/>
        <end position="24"/>
    </location>
</feature>
<proteinExistence type="predicted"/>
<evidence type="ECO:0000313" key="3">
    <source>
        <dbReference type="Proteomes" id="UP000499080"/>
    </source>
</evidence>
<dbReference type="AlphaFoldDB" id="A0A4Y2RBV6"/>
<sequence length="80" mass="9170">QTNMSDVSPGWPKTCKKEPDKSQNAAAFEIDTQNMGSYRKRTMDIASLKGCRSKTLHSEMHLIVRWINIHKESTTTLGFW</sequence>
<dbReference type="EMBL" id="BGPR01016500">
    <property type="protein sequence ID" value="GBN73242.1"/>
    <property type="molecule type" value="Genomic_DNA"/>
</dbReference>
<keyword evidence="3" id="KW-1185">Reference proteome</keyword>
<feature type="non-terminal residue" evidence="2">
    <location>
        <position position="1"/>
    </location>
</feature>
<gene>
    <name evidence="2" type="ORF">AVEN_267792_1</name>
</gene>
<comment type="caution">
    <text evidence="2">The sequence shown here is derived from an EMBL/GenBank/DDBJ whole genome shotgun (WGS) entry which is preliminary data.</text>
</comment>
<reference evidence="2 3" key="1">
    <citation type="journal article" date="2019" name="Sci. Rep.">
        <title>Orb-weaving spider Araneus ventricosus genome elucidates the spidroin gene catalogue.</title>
        <authorList>
            <person name="Kono N."/>
            <person name="Nakamura H."/>
            <person name="Ohtoshi R."/>
            <person name="Moran D.A.P."/>
            <person name="Shinohara A."/>
            <person name="Yoshida Y."/>
            <person name="Fujiwara M."/>
            <person name="Mori M."/>
            <person name="Tomita M."/>
            <person name="Arakawa K."/>
        </authorList>
    </citation>
    <scope>NUCLEOTIDE SEQUENCE [LARGE SCALE GENOMIC DNA]</scope>
</reference>
<dbReference type="Proteomes" id="UP000499080">
    <property type="component" value="Unassembled WGS sequence"/>
</dbReference>
<organism evidence="2 3">
    <name type="scientific">Araneus ventricosus</name>
    <name type="common">Orbweaver spider</name>
    <name type="synonym">Epeira ventricosa</name>
    <dbReference type="NCBI Taxonomy" id="182803"/>
    <lineage>
        <taxon>Eukaryota</taxon>
        <taxon>Metazoa</taxon>
        <taxon>Ecdysozoa</taxon>
        <taxon>Arthropoda</taxon>
        <taxon>Chelicerata</taxon>
        <taxon>Arachnida</taxon>
        <taxon>Araneae</taxon>
        <taxon>Araneomorphae</taxon>
        <taxon>Entelegynae</taxon>
        <taxon>Araneoidea</taxon>
        <taxon>Araneidae</taxon>
        <taxon>Araneus</taxon>
    </lineage>
</organism>